<keyword evidence="8" id="KW-0067">ATP-binding</keyword>
<dbReference type="EC" id="2.7.11.1" evidence="2"/>
<evidence type="ECO:0000256" key="3">
    <source>
        <dbReference type="ARBA" id="ARBA00022527"/>
    </source>
</evidence>
<dbReference type="InterPro" id="IPR038980">
    <property type="entry name" value="ATM_plant"/>
</dbReference>
<dbReference type="PANTHER" id="PTHR37079:SF4">
    <property type="entry name" value="SERINE_THREONINE-PROTEIN KINASE ATM"/>
    <property type="match status" value="1"/>
</dbReference>
<evidence type="ECO:0000256" key="6">
    <source>
        <dbReference type="ARBA" id="ARBA00022763"/>
    </source>
</evidence>
<evidence type="ECO:0000256" key="1">
    <source>
        <dbReference type="ARBA" id="ARBA00004123"/>
    </source>
</evidence>
<feature type="domain" description="FAT" evidence="16">
    <location>
        <begin position="1698"/>
        <end position="2335"/>
    </location>
</feature>
<evidence type="ECO:0000256" key="14">
    <source>
        <dbReference type="SAM" id="MobiDB-lite"/>
    </source>
</evidence>
<dbReference type="InterPro" id="IPR003152">
    <property type="entry name" value="FATC_dom"/>
</dbReference>
<dbReference type="SMART" id="SM00146">
    <property type="entry name" value="PI3Kc"/>
    <property type="match status" value="1"/>
</dbReference>
<accession>A0A4Y1RIW2</accession>
<dbReference type="InterPro" id="IPR018936">
    <property type="entry name" value="PI3/4_kinase_CS"/>
</dbReference>
<feature type="region of interest" description="Disordered" evidence="14">
    <location>
        <begin position="1652"/>
        <end position="1675"/>
    </location>
</feature>
<dbReference type="InterPro" id="IPR011009">
    <property type="entry name" value="Kinase-like_dom_sf"/>
</dbReference>
<evidence type="ECO:0000256" key="5">
    <source>
        <dbReference type="ARBA" id="ARBA00022741"/>
    </source>
</evidence>
<comment type="subcellular location">
    <subcellularLocation>
        <location evidence="1">Nucleus</location>
    </subcellularLocation>
</comment>
<dbReference type="EMBL" id="AP019301">
    <property type="protein sequence ID" value="BBH03817.1"/>
    <property type="molecule type" value="Genomic_DNA"/>
</dbReference>
<reference evidence="18" key="1">
    <citation type="journal article" date="2019" name="Science">
        <title>Mutation of a bHLH transcription factor allowed almond domestication.</title>
        <authorList>
            <person name="Sanchez-Perez R."/>
            <person name="Pavan S."/>
            <person name="Mazzeo R."/>
            <person name="Moldovan C."/>
            <person name="Aiese Cigliano R."/>
            <person name="Del Cueto J."/>
            <person name="Ricciardi F."/>
            <person name="Lotti C."/>
            <person name="Ricciardi L."/>
            <person name="Dicenta F."/>
            <person name="Lopez-Marques R.L."/>
            <person name="Lindberg Moller B."/>
        </authorList>
    </citation>
    <scope>NUCLEOTIDE SEQUENCE</scope>
</reference>
<comment type="catalytic activity">
    <reaction evidence="11">
        <text>L-threonyl-[protein] + ATP = O-phospho-L-threonyl-[protein] + ADP + H(+)</text>
        <dbReference type="Rhea" id="RHEA:46608"/>
        <dbReference type="Rhea" id="RHEA-COMP:11060"/>
        <dbReference type="Rhea" id="RHEA-COMP:11605"/>
        <dbReference type="ChEBI" id="CHEBI:15378"/>
        <dbReference type="ChEBI" id="CHEBI:30013"/>
        <dbReference type="ChEBI" id="CHEBI:30616"/>
        <dbReference type="ChEBI" id="CHEBI:61977"/>
        <dbReference type="ChEBI" id="CHEBI:456216"/>
        <dbReference type="EC" id="2.7.11.1"/>
    </reaction>
</comment>
<feature type="compositionally biased region" description="Low complexity" evidence="14">
    <location>
        <begin position="1652"/>
        <end position="1664"/>
    </location>
</feature>
<evidence type="ECO:0000256" key="8">
    <source>
        <dbReference type="ARBA" id="ARBA00022840"/>
    </source>
</evidence>
<keyword evidence="6" id="KW-0227">DNA damage</keyword>
<evidence type="ECO:0000256" key="12">
    <source>
        <dbReference type="ARBA" id="ARBA00048679"/>
    </source>
</evidence>
<dbReference type="SMART" id="SM01343">
    <property type="entry name" value="FATC"/>
    <property type="match status" value="1"/>
</dbReference>
<dbReference type="GO" id="GO:0004674">
    <property type="term" value="F:protein serine/threonine kinase activity"/>
    <property type="evidence" value="ECO:0007669"/>
    <property type="project" value="UniProtKB-KW"/>
</dbReference>
<keyword evidence="3" id="KW-0723">Serine/threonine-protein kinase</keyword>
<dbReference type="Pfam" id="PF02260">
    <property type="entry name" value="FATC"/>
    <property type="match status" value="1"/>
</dbReference>
<dbReference type="GO" id="GO:0006281">
    <property type="term" value="P:DNA repair"/>
    <property type="evidence" value="ECO:0007669"/>
    <property type="project" value="InterPro"/>
</dbReference>
<feature type="domain" description="FATC" evidence="17">
    <location>
        <begin position="3240"/>
        <end position="3272"/>
    </location>
</feature>
<keyword evidence="10" id="KW-0131">Cell cycle</keyword>
<dbReference type="PANTHER" id="PTHR37079">
    <property type="entry name" value="SERINE/THREONINE-PROTEIN KINASE ATM"/>
    <property type="match status" value="1"/>
</dbReference>
<dbReference type="Pfam" id="PF25360">
    <property type="entry name" value="TPR_ATM"/>
    <property type="match status" value="1"/>
</dbReference>
<evidence type="ECO:0000256" key="4">
    <source>
        <dbReference type="ARBA" id="ARBA00022679"/>
    </source>
</evidence>
<dbReference type="SUPFAM" id="SSF56112">
    <property type="entry name" value="Protein kinase-like (PK-like)"/>
    <property type="match status" value="1"/>
</dbReference>
<organism evidence="18">
    <name type="scientific">Prunus dulcis</name>
    <name type="common">Almond</name>
    <name type="synonym">Amygdalus dulcis</name>
    <dbReference type="NCBI Taxonomy" id="3755"/>
    <lineage>
        <taxon>Eukaryota</taxon>
        <taxon>Viridiplantae</taxon>
        <taxon>Streptophyta</taxon>
        <taxon>Embryophyta</taxon>
        <taxon>Tracheophyta</taxon>
        <taxon>Spermatophyta</taxon>
        <taxon>Magnoliopsida</taxon>
        <taxon>eudicotyledons</taxon>
        <taxon>Gunneridae</taxon>
        <taxon>Pentapetalae</taxon>
        <taxon>rosids</taxon>
        <taxon>fabids</taxon>
        <taxon>Rosales</taxon>
        <taxon>Rosaceae</taxon>
        <taxon>Amygdaloideae</taxon>
        <taxon>Amygdaleae</taxon>
        <taxon>Prunus</taxon>
    </lineage>
</organism>
<evidence type="ECO:0000313" key="18">
    <source>
        <dbReference type="EMBL" id="BBH03817.1"/>
    </source>
</evidence>
<dbReference type="PROSITE" id="PS00915">
    <property type="entry name" value="PI3_4_KINASE_1"/>
    <property type="match status" value="1"/>
</dbReference>
<evidence type="ECO:0000259" key="15">
    <source>
        <dbReference type="PROSITE" id="PS50290"/>
    </source>
</evidence>
<comment type="catalytic activity">
    <reaction evidence="12">
        <text>L-seryl-[protein] + ATP = O-phospho-L-seryl-[protein] + ADP + H(+)</text>
        <dbReference type="Rhea" id="RHEA:17989"/>
        <dbReference type="Rhea" id="RHEA-COMP:9863"/>
        <dbReference type="Rhea" id="RHEA-COMP:11604"/>
        <dbReference type="ChEBI" id="CHEBI:15378"/>
        <dbReference type="ChEBI" id="CHEBI:29999"/>
        <dbReference type="ChEBI" id="CHEBI:30616"/>
        <dbReference type="ChEBI" id="CHEBI:83421"/>
        <dbReference type="ChEBI" id="CHEBI:456216"/>
        <dbReference type="EC" id="2.7.11.1"/>
    </reaction>
</comment>
<keyword evidence="7" id="KW-0418">Kinase</keyword>
<feature type="domain" description="FAT" evidence="16">
    <location>
        <begin position="2357"/>
        <end position="2809"/>
    </location>
</feature>
<keyword evidence="9" id="KW-0539">Nucleus</keyword>
<dbReference type="InterPro" id="IPR000403">
    <property type="entry name" value="PI3/4_kinase_cat_dom"/>
</dbReference>
<gene>
    <name evidence="18" type="ORF">Prudu_014785</name>
</gene>
<dbReference type="CDD" id="cd05171">
    <property type="entry name" value="PIKKc_ATM"/>
    <property type="match status" value="1"/>
</dbReference>
<dbReference type="FunFam" id="3.30.1010.10:FF:000023">
    <property type="entry name" value="Serine/threonine-protein kinase ATM"/>
    <property type="match status" value="1"/>
</dbReference>
<evidence type="ECO:0000256" key="2">
    <source>
        <dbReference type="ARBA" id="ARBA00012513"/>
    </source>
</evidence>
<dbReference type="PROSITE" id="PS50290">
    <property type="entry name" value="PI3_4_KINASE_3"/>
    <property type="match status" value="1"/>
</dbReference>
<dbReference type="GO" id="GO:0005634">
    <property type="term" value="C:nucleus"/>
    <property type="evidence" value="ECO:0007669"/>
    <property type="project" value="UniProtKB-SubCell"/>
</dbReference>
<evidence type="ECO:0000256" key="7">
    <source>
        <dbReference type="ARBA" id="ARBA00022777"/>
    </source>
</evidence>
<feature type="domain" description="PI3K/PI4K catalytic" evidence="15">
    <location>
        <begin position="2915"/>
        <end position="3227"/>
    </location>
</feature>
<protein>
    <recommendedName>
        <fullName evidence="13">Serine/threonine-protein kinase ATM</fullName>
        <ecNumber evidence="2">2.7.11.1</ecNumber>
    </recommendedName>
</protein>
<name>A0A4Y1RIW2_PRUDU</name>
<evidence type="ECO:0000256" key="10">
    <source>
        <dbReference type="ARBA" id="ARBA00023306"/>
    </source>
</evidence>
<keyword evidence="5" id="KW-0547">Nucleotide-binding</keyword>
<proteinExistence type="predicted"/>
<dbReference type="FunFam" id="1.10.1070.11:FF:000015">
    <property type="entry name" value="Serine/threonine-protein kinase ATM"/>
    <property type="match status" value="1"/>
</dbReference>
<keyword evidence="4" id="KW-0808">Transferase</keyword>
<dbReference type="Pfam" id="PF00454">
    <property type="entry name" value="PI3_PI4_kinase"/>
    <property type="match status" value="1"/>
</dbReference>
<evidence type="ECO:0000259" key="17">
    <source>
        <dbReference type="PROSITE" id="PS51190"/>
    </source>
</evidence>
<sequence>MSDVQEIVLKLSSDKARTREEGIKLLNTWLEGERSIGFCKYLGKNTAELIPEEIPHSETWPFFTNMLIQCASLEISSSKRPKLIFAKTLRVVVQRAEDDNFSGKPLPLLPVVKNLFNHIWEVVKNATSFQSEYGIVLRHLLAVRDYRFHMRKDIYCKLVKKYMKLVEDSWGGKNDNQYHPKEEVFRCILTLHALLENPPGDFPHNLREDIVKRFVKIFRFIRDEGKISRKLIECINIFLIKDGPNLDCESLEIHNAVQQFVFRCWLTTHDRSLKDVLILYARLQLNITRGATDGSILVHQLLDIVYKELDQSYISNANVPRTDATKDDKFGTLSSSHCGLVELAAAVLHRACTNMTKAPSTEKRVKREHAAAHLREALMKGKWLWSLQELSSVLLSDPKLKKPSSSSGLNEVDAAMVLLGNIISNDLIYTCVVPQDVWDLRSVLYFISCYFSKKVSQGDVRDILHLRKNLLRSVLGQLKWMESSVLNEQLVLLLPAAVYSLCAGSAPFAQCCKELPLSYSIVDVTEASEKPEESEHNCLHGLFDCTVEVLANIDSSSSVEVPPSQTHPSVWLPTQIRDPLLFEMETLILEALVDKEMGKRPLSDAFFICALLSNFIYGSVLTRQREEASSFLSKLGQYLLEWLNCAVHVTQGNHNDFLALGCLGSDFASNGTSSIVASLRSFVYSPIFSRWKDQNHVDVELYGSIIQLMERLLKALAKVYEVYGNGVSSHKYDVALQDLSACDTQIQNSCPSGSQKSRIVDMELDVNEDSRDVDVLTVGGKIASRVSSSVEKWKLDMILLISDFFPVLHVTWDVLFELLLKESDQMVREKILLGLCQQPYWSSPENVTDMILSAIHVLLGTLLSLDSIRKDKFVIVSLGQRGSKQNLMHLGDVVNRVAECDLLDWFGRAKLINCICDFVLLSPQIGQTLIERLLLMLQDPDYRVRSNFGVLLVFPSKEKLVAASEVVAVGPQPRPTMETVIITLMHLALHSEKIEFEIRQLFVSDSEPSYFMQYCCHWLLPALLLHGDHCNLSWVAKIACQPLEVLVKNHFVQIFSVCMALHCSKKSGWEKGADVLQNSILHLAQISENERDKLIKKNMVSIVSHILSLSSSASNPAVPFFSRDTIARAIQTVVDGFLEMEDDATSICVVDKINIFRADRFIVELHHKIAAAAHHRHTCHRLTGVEVLIDILGYRAAVASTSNYLFNLVSQFIGCRALQDQCCRIISTLLKTFKSNPSKEIISVLGEQLQFLVSKLVACCIPTEAKGEQSGSRSSQVLSLLLELTVDSDPSLYDYIRELEPLPEIDIFDGIRKFHQDLCRAYSPRDHLLKFVKRSCYLPPRLLLWSLQALHKKFLLGETFQSEKNTYWHCDQEIIGAVWTLVRMCGSDDTNTVRVLLSDFISRVGIGDPHCVVFRLPGNSSDIHVYQPISHDSSTEVKFRMDTGLSEELVVALLKLLKKYLMDDSVKIVDMTSQALRGILSTQRGQSTMLSFDSYERSLIEVHSKGVNIELVEKFLFDLEIKFKAEAIPLENSTVWVTDCKTFDTWICQLVYSLIGYCSDVILRLCQDVVLAKAEVAELLLPSLVVNLAGRKDMDVDLLKLISLQVQEYIFTDSNMLIKSIQIWLNALNELRLCHVMQRTTLLPSRTEISKSAKPSSYSSKSRSTPGKAGDSAPALSGTAMATSLWDKVYWLSIDYLIVAKSAVICGNYFTAVMYVEHWCEEHFNSLTLGSPDFSHIEALPHHIEILVAAVTQINEPDSLYGIIQSHKLTSQIITFEHEGNWSKALEYYDLQVRSASLVPVDFGSRNLSLEETQPTGHLSNSTLENAMRQRKPYKGLIRSLQQTGCMHVLDLYCQGLTTRKGHFHHDLEFTELQYEAAWRTANWDFSLLHVGNNSISSSMHIKSDHFNENLHSCLRALKKGDFNEFHGKLKNSKQELVWCVSRASEESTEHIYSAIIKLQILYHLGMAWDLRWTSCHYGEGINSYPEMEEVNSEPVIPTINQLSWLNMDWSSILERTQLHMNLLEPLIAFRRVLLQILNCRDCMAEHLLQSTSTLRKGSRFSQAAAALHEFKFLCVESGEQDSSLYWLGRLEEAKLLRGQGQHEMAISLAKYVSQNFLSNEESSDVHRLVGKWLAETRSSNSRTILEKYLKPAVSLTENQKAADKRSRDRQSRTHFHLAHYADALFRSYEERLNSNEWQAAMRLRKHKTMELEALIKRLKSSTKIDYSVKIQELQKQLAMDKEEAEKLQDDRDNFLNLALEGYQRCLVVGNKYDVRVVQSYKFIPLVYQIASRVGSLKDCPGPRNFQYALVSLVKKMAIDHPYHTIFQLLALANGDRIKDKQRSRNSFVVDMDKKLAAENLLQELTSYHGAMINQMKQMVEIYIKLAELETKREGDFNEFHGKLKNSKQELVWCVSRASEESTEHIYSAIIKLQILYHLGMAWDLRWTSCHYGEGINSYPEMEEVNSEPVIPTINQLSWLNMDWSSILERTQLHMNLLEPLIAFRRVLLQILNCRDCMAEHLLQSTSTLRKGSRFSQAAAALHEFKFLCVESGEQDSSLYWLGRLEEAKLLRGQGQHEMAISLAKYVSQNFLSNEESSDVHRLVGKWLAETRSSNSRTILEKYLKPAVSLTENQKAADKRSRDRQSRTHFHLAHYADALFRSYEERLNSNEWQAAMRLRKHKTMELEALIKRLKSSTKIDYSVKIQELQKQLAMDKEEAEKLQDDRDNFLNLALEGYQRCLVVGNKYDVRVVQSYKFIPLVYQIASRVGSLKDCPGPRNFQYALVSLVKKMAIDHPYHTIFQLLALANGDRIKDKQRSRNSFVVDMDKKLAAENLLQELTSYHGAMINQMKQMVEIYIKLAELETKREDTNRKVMLPRELRNLRQLELVPVVTATFSIDQSCQYHEGSFPYFKGLGDSVRVMNGVNAPKVVECLGSDGCRYRQLAKSGNDDLRQDAVMEQFFGLVNTFLQNHRDTWKRRLGVRTYKVVPFTPSAGVLEWVDGTLPLGEYLIGSMRNGGAHGRYGVGDWSFLKCREHVTNGKDKRKAFQEVCRKFRPVMHHFFLERFLQPADWFEKRLAYTRSVATSSMVGYIVGLGDRHAMNILIDQTTAEVVHIDLGVAFEQGLMLKTPERVPFRLTRDIIDGMGVTGVEGVFRRCCEETLSVMRTNKEALLTIVEVFIHDPLYKWALSPLKALQRQKETDDDLNLSLEGLQDGYEGNKDAARALMRVKQKLDGYEEGEMRSIHGQVQQLIQDAIDPERLCQLFPGWGAWL</sequence>
<dbReference type="PROSITE" id="PS00916">
    <property type="entry name" value="PI3_4_KINASE_2"/>
    <property type="match status" value="1"/>
</dbReference>
<evidence type="ECO:0000259" key="16">
    <source>
        <dbReference type="PROSITE" id="PS51189"/>
    </source>
</evidence>
<dbReference type="Gene3D" id="3.30.1010.10">
    <property type="entry name" value="Phosphatidylinositol 3-kinase Catalytic Subunit, Chain A, domain 4"/>
    <property type="match status" value="1"/>
</dbReference>
<dbReference type="PROSITE" id="PS51189">
    <property type="entry name" value="FAT"/>
    <property type="match status" value="2"/>
</dbReference>
<dbReference type="InterPro" id="IPR057445">
    <property type="entry name" value="ATM_TPR"/>
</dbReference>
<dbReference type="InterPro" id="IPR014009">
    <property type="entry name" value="PIK_FAT"/>
</dbReference>
<dbReference type="InterPro" id="IPR036940">
    <property type="entry name" value="PI3/4_kinase_cat_sf"/>
</dbReference>
<dbReference type="PROSITE" id="PS51190">
    <property type="entry name" value="FATC"/>
    <property type="match status" value="1"/>
</dbReference>
<dbReference type="InterPro" id="IPR044107">
    <property type="entry name" value="PIKKc_ATM"/>
</dbReference>
<dbReference type="Gene3D" id="1.10.1070.11">
    <property type="entry name" value="Phosphatidylinositol 3-/4-kinase, catalytic domain"/>
    <property type="match status" value="1"/>
</dbReference>
<evidence type="ECO:0000256" key="9">
    <source>
        <dbReference type="ARBA" id="ARBA00023242"/>
    </source>
</evidence>
<evidence type="ECO:0000256" key="11">
    <source>
        <dbReference type="ARBA" id="ARBA00047899"/>
    </source>
</evidence>
<dbReference type="GO" id="GO:0005524">
    <property type="term" value="F:ATP binding"/>
    <property type="evidence" value="ECO:0007669"/>
    <property type="project" value="UniProtKB-KW"/>
</dbReference>
<evidence type="ECO:0000256" key="13">
    <source>
        <dbReference type="ARBA" id="ARBA00073111"/>
    </source>
</evidence>